<evidence type="ECO:0008006" key="3">
    <source>
        <dbReference type="Google" id="ProtNLM"/>
    </source>
</evidence>
<feature type="compositionally biased region" description="Basic and acidic residues" evidence="1">
    <location>
        <begin position="1"/>
        <end position="40"/>
    </location>
</feature>
<evidence type="ECO:0000313" key="2">
    <source>
        <dbReference type="EMBL" id="WTY96129.1"/>
    </source>
</evidence>
<gene>
    <name evidence="2" type="ORF">OG626_15005</name>
</gene>
<dbReference type="EMBL" id="CP109535">
    <property type="protein sequence ID" value="WTY96129.1"/>
    <property type="molecule type" value="Genomic_DNA"/>
</dbReference>
<feature type="region of interest" description="Disordered" evidence="1">
    <location>
        <begin position="1"/>
        <end position="57"/>
    </location>
</feature>
<protein>
    <recommendedName>
        <fullName evidence="3">Sigma-like protein</fullName>
    </recommendedName>
</protein>
<accession>A0AAU3GUN0</accession>
<organism evidence="2">
    <name type="scientific">Streptomyces sp. NBC_01401</name>
    <dbReference type="NCBI Taxonomy" id="2903854"/>
    <lineage>
        <taxon>Bacteria</taxon>
        <taxon>Bacillati</taxon>
        <taxon>Actinomycetota</taxon>
        <taxon>Actinomycetes</taxon>
        <taxon>Kitasatosporales</taxon>
        <taxon>Streptomycetaceae</taxon>
        <taxon>Streptomyces</taxon>
    </lineage>
</organism>
<evidence type="ECO:0000256" key="1">
    <source>
        <dbReference type="SAM" id="MobiDB-lite"/>
    </source>
</evidence>
<dbReference type="AlphaFoldDB" id="A0AAU3GUN0"/>
<reference evidence="2" key="1">
    <citation type="submission" date="2022-10" db="EMBL/GenBank/DDBJ databases">
        <title>The complete genomes of actinobacterial strains from the NBC collection.</title>
        <authorList>
            <person name="Joergensen T.S."/>
            <person name="Alvarez Arevalo M."/>
            <person name="Sterndorff E.B."/>
            <person name="Faurdal D."/>
            <person name="Vuksanovic O."/>
            <person name="Mourched A.-S."/>
            <person name="Charusanti P."/>
            <person name="Shaw S."/>
            <person name="Blin K."/>
            <person name="Weber T."/>
        </authorList>
    </citation>
    <scope>NUCLEOTIDE SEQUENCE</scope>
    <source>
        <strain evidence="2">NBC_01401</strain>
    </source>
</reference>
<proteinExistence type="predicted"/>
<name>A0AAU3GUN0_9ACTN</name>
<sequence>MSDVKKPEVPKADSVGDVKPTDSHMTGEPEVKPTDSHMTDEPEITTLDSHMTGGDAR</sequence>